<evidence type="ECO:0000256" key="1">
    <source>
        <dbReference type="SAM" id="Phobius"/>
    </source>
</evidence>
<dbReference type="EMBL" id="JBIVGG010000003">
    <property type="protein sequence ID" value="MFJ4078966.1"/>
    <property type="molecule type" value="Genomic_DNA"/>
</dbReference>
<protein>
    <recommendedName>
        <fullName evidence="4">LPXTG cell wall anchor domain-containing protein</fullName>
    </recommendedName>
</protein>
<keyword evidence="1" id="KW-1133">Transmembrane helix</keyword>
<keyword evidence="3" id="KW-1185">Reference proteome</keyword>
<gene>
    <name evidence="2" type="ORF">ACIP2Z_08440</name>
</gene>
<evidence type="ECO:0008006" key="4">
    <source>
        <dbReference type="Google" id="ProtNLM"/>
    </source>
</evidence>
<reference evidence="2 3" key="1">
    <citation type="submission" date="2024-10" db="EMBL/GenBank/DDBJ databases">
        <title>The Natural Products Discovery Center: Release of the First 8490 Sequenced Strains for Exploring Actinobacteria Biosynthetic Diversity.</title>
        <authorList>
            <person name="Kalkreuter E."/>
            <person name="Kautsar S.A."/>
            <person name="Yang D."/>
            <person name="Bader C.D."/>
            <person name="Teijaro C.N."/>
            <person name="Fluegel L."/>
            <person name="Davis C.M."/>
            <person name="Simpson J.R."/>
            <person name="Lauterbach L."/>
            <person name="Steele A.D."/>
            <person name="Gui C."/>
            <person name="Meng S."/>
            <person name="Li G."/>
            <person name="Viehrig K."/>
            <person name="Ye F."/>
            <person name="Su P."/>
            <person name="Kiefer A.F."/>
            <person name="Nichols A."/>
            <person name="Cepeda A.J."/>
            <person name="Yan W."/>
            <person name="Fan B."/>
            <person name="Jiang Y."/>
            <person name="Adhikari A."/>
            <person name="Zheng C.-J."/>
            <person name="Schuster L."/>
            <person name="Cowan T.M."/>
            <person name="Smanski M.J."/>
            <person name="Chevrette M.G."/>
            <person name="De Carvalho L.P.S."/>
            <person name="Shen B."/>
        </authorList>
    </citation>
    <scope>NUCLEOTIDE SEQUENCE [LARGE SCALE GENOMIC DNA]</scope>
    <source>
        <strain evidence="2 3">NPDC089932</strain>
    </source>
</reference>
<keyword evidence="1" id="KW-0472">Membrane</keyword>
<dbReference type="RefSeq" id="WP_388132770.1">
    <property type="nucleotide sequence ID" value="NZ_JBIADY010000003.1"/>
</dbReference>
<accession>A0ABW8FAB7</accession>
<feature type="transmembrane region" description="Helical" evidence="1">
    <location>
        <begin position="22"/>
        <end position="40"/>
    </location>
</feature>
<organism evidence="2 3">
    <name type="scientific">Streptomyces iakyrus</name>
    <dbReference type="NCBI Taxonomy" id="68219"/>
    <lineage>
        <taxon>Bacteria</taxon>
        <taxon>Bacillati</taxon>
        <taxon>Actinomycetota</taxon>
        <taxon>Actinomycetes</taxon>
        <taxon>Kitasatosporales</taxon>
        <taxon>Streptomycetaceae</taxon>
        <taxon>Streptomyces</taxon>
    </lineage>
</organism>
<sequence length="46" mass="5045">MTYSLGLAASSKYSPIENGQDALIFIISFAAIIIALYILVKVRRGR</sequence>
<evidence type="ECO:0000313" key="2">
    <source>
        <dbReference type="EMBL" id="MFJ4078966.1"/>
    </source>
</evidence>
<name>A0ABW8FAB7_9ACTN</name>
<proteinExistence type="predicted"/>
<comment type="caution">
    <text evidence="2">The sequence shown here is derived from an EMBL/GenBank/DDBJ whole genome shotgun (WGS) entry which is preliminary data.</text>
</comment>
<dbReference type="Proteomes" id="UP001617511">
    <property type="component" value="Unassembled WGS sequence"/>
</dbReference>
<keyword evidence="1" id="KW-0812">Transmembrane</keyword>
<evidence type="ECO:0000313" key="3">
    <source>
        <dbReference type="Proteomes" id="UP001617511"/>
    </source>
</evidence>